<keyword evidence="5" id="KW-0560">Oxidoreductase</keyword>
<dbReference type="Proteomes" id="UP000186817">
    <property type="component" value="Unassembled WGS sequence"/>
</dbReference>
<dbReference type="InterPro" id="IPR036397">
    <property type="entry name" value="RNaseH_sf"/>
</dbReference>
<dbReference type="InterPro" id="IPR005123">
    <property type="entry name" value="Oxoglu/Fe-dep_dioxygenase_dom"/>
</dbReference>
<gene>
    <name evidence="5" type="ORF">AK812_SmicGene33578</name>
</gene>
<evidence type="ECO:0000256" key="1">
    <source>
        <dbReference type="SAM" id="MobiDB-lite"/>
    </source>
</evidence>
<dbReference type="Pfam" id="PF07727">
    <property type="entry name" value="RVT_2"/>
    <property type="match status" value="1"/>
</dbReference>
<feature type="region of interest" description="Disordered" evidence="1">
    <location>
        <begin position="488"/>
        <end position="536"/>
    </location>
</feature>
<evidence type="ECO:0000313" key="5">
    <source>
        <dbReference type="EMBL" id="OLP85452.1"/>
    </source>
</evidence>
<dbReference type="InterPro" id="IPR044861">
    <property type="entry name" value="IPNS-like_FE2OG_OXY"/>
</dbReference>
<feature type="compositionally biased region" description="Polar residues" evidence="1">
    <location>
        <begin position="1777"/>
        <end position="1787"/>
    </location>
</feature>
<feature type="compositionally biased region" description="Basic residues" evidence="1">
    <location>
        <begin position="1803"/>
        <end position="1814"/>
    </location>
</feature>
<evidence type="ECO:0000259" key="3">
    <source>
        <dbReference type="PROSITE" id="PS51184"/>
    </source>
</evidence>
<feature type="domain" description="JmjC" evidence="3">
    <location>
        <begin position="1353"/>
        <end position="1511"/>
    </location>
</feature>
<feature type="region of interest" description="Disordered" evidence="1">
    <location>
        <begin position="374"/>
        <end position="464"/>
    </location>
</feature>
<dbReference type="GO" id="GO:0003676">
    <property type="term" value="F:nucleic acid binding"/>
    <property type="evidence" value="ECO:0007669"/>
    <property type="project" value="InterPro"/>
</dbReference>
<dbReference type="InterPro" id="IPR050231">
    <property type="entry name" value="Iron_ascorbate_oxido_reductase"/>
</dbReference>
<dbReference type="GO" id="GO:0015074">
    <property type="term" value="P:DNA integration"/>
    <property type="evidence" value="ECO:0007669"/>
    <property type="project" value="InterPro"/>
</dbReference>
<feature type="region of interest" description="Disordered" evidence="1">
    <location>
        <begin position="1777"/>
        <end position="1817"/>
    </location>
</feature>
<evidence type="ECO:0000259" key="4">
    <source>
        <dbReference type="PROSITE" id="PS51471"/>
    </source>
</evidence>
<dbReference type="InterPro" id="IPR001584">
    <property type="entry name" value="Integrase_cat-core"/>
</dbReference>
<feature type="domain" description="Integrase catalytic" evidence="2">
    <location>
        <begin position="24"/>
        <end position="188"/>
    </location>
</feature>
<dbReference type="PROSITE" id="PS51471">
    <property type="entry name" value="FE2OG_OXY"/>
    <property type="match status" value="1"/>
</dbReference>
<dbReference type="SUPFAM" id="SSF53098">
    <property type="entry name" value="Ribonuclease H-like"/>
    <property type="match status" value="1"/>
</dbReference>
<dbReference type="InterPro" id="IPR003347">
    <property type="entry name" value="JmjC_dom"/>
</dbReference>
<feature type="compositionally biased region" description="Basic and acidic residues" evidence="1">
    <location>
        <begin position="426"/>
        <end position="440"/>
    </location>
</feature>
<keyword evidence="6" id="KW-1185">Reference proteome</keyword>
<keyword evidence="5" id="KW-0223">Dioxygenase</keyword>
<dbReference type="InterPro" id="IPR013103">
    <property type="entry name" value="RVT_2"/>
</dbReference>
<organism evidence="5 6">
    <name type="scientific">Symbiodinium microadriaticum</name>
    <name type="common">Dinoflagellate</name>
    <name type="synonym">Zooxanthella microadriatica</name>
    <dbReference type="NCBI Taxonomy" id="2951"/>
    <lineage>
        <taxon>Eukaryota</taxon>
        <taxon>Sar</taxon>
        <taxon>Alveolata</taxon>
        <taxon>Dinophyceae</taxon>
        <taxon>Suessiales</taxon>
        <taxon>Symbiodiniaceae</taxon>
        <taxon>Symbiodinium</taxon>
    </lineage>
</organism>
<comment type="caution">
    <text evidence="5">The sequence shown here is derived from an EMBL/GenBank/DDBJ whole genome shotgun (WGS) entry which is preliminary data.</text>
</comment>
<feature type="domain" description="Fe2OG dioxygenase" evidence="4">
    <location>
        <begin position="1254"/>
        <end position="1366"/>
    </location>
</feature>
<proteinExistence type="predicted"/>
<dbReference type="InterPro" id="IPR012337">
    <property type="entry name" value="RNaseH-like_sf"/>
</dbReference>
<dbReference type="InterPro" id="IPR027443">
    <property type="entry name" value="IPNS-like_sf"/>
</dbReference>
<dbReference type="SUPFAM" id="SSF51197">
    <property type="entry name" value="Clavaminate synthase-like"/>
    <property type="match status" value="2"/>
</dbReference>
<dbReference type="Gene3D" id="3.30.420.10">
    <property type="entry name" value="Ribonuclease H-like superfamily/Ribonuclease H"/>
    <property type="match status" value="1"/>
</dbReference>
<evidence type="ECO:0000259" key="2">
    <source>
        <dbReference type="PROSITE" id="PS50994"/>
    </source>
</evidence>
<dbReference type="PROSITE" id="PS50994">
    <property type="entry name" value="INTEGRASE"/>
    <property type="match status" value="1"/>
</dbReference>
<dbReference type="Gene3D" id="2.60.120.330">
    <property type="entry name" value="B-lactam Antibiotic, Isopenicillin N Synthase, Chain"/>
    <property type="match status" value="1"/>
</dbReference>
<feature type="compositionally biased region" description="Low complexity" evidence="1">
    <location>
        <begin position="517"/>
        <end position="533"/>
    </location>
</feature>
<evidence type="ECO:0000313" key="6">
    <source>
        <dbReference type="Proteomes" id="UP000186817"/>
    </source>
</evidence>
<dbReference type="PANTHER" id="PTHR47990">
    <property type="entry name" value="2-OXOGLUTARATE (2OG) AND FE(II)-DEPENDENT OXYGENASE SUPERFAMILY PROTEIN-RELATED"/>
    <property type="match status" value="1"/>
</dbReference>
<dbReference type="Pfam" id="PF03171">
    <property type="entry name" value="2OG-FeII_Oxy"/>
    <property type="match status" value="1"/>
</dbReference>
<dbReference type="OrthoDB" id="423755at2759"/>
<dbReference type="PROSITE" id="PS51184">
    <property type="entry name" value="JMJC"/>
    <property type="match status" value="1"/>
</dbReference>
<dbReference type="GO" id="GO:0051213">
    <property type="term" value="F:dioxygenase activity"/>
    <property type="evidence" value="ECO:0007669"/>
    <property type="project" value="UniProtKB-KW"/>
</dbReference>
<dbReference type="Pfam" id="PF13621">
    <property type="entry name" value="Cupin_8"/>
    <property type="match status" value="1"/>
</dbReference>
<sequence length="1901" mass="209826">MEHTCPDCQEMRLPDLSPNVSLQQSEVPWKVVQIDNAELRVEDTVTHFMVITDEATHFVVVAKLFERHHQKGRNATAEEAILALEQHWTQVFGFPDRLRCDPEGCFRSRLLEAWAADVGIEVTPCPAEAHHQIGQVESLVKKLKQDATTLLAGHPVGAHRALLHSAAAHNTVHRVQGFSPSQWAFGRDFGPGGRLFESEQDLPAVQNSLQQGHTFYDHMEARKAAEDFARRSQASYQLGRLLNMKTRRKVVFVPGDLVFYRRVQPPADAPAHPGLGFAKVGMGRWFGPGRVLATETRNDDKGATRKPGQTVWIISGGRLKRCSPDQPRHASEREAAIAEATDAATPPWTFHSILQSLEGGGYEIFDDYVFPEDVGALPAGPRGRSRARSRTPGREAPARGVDKDAEKQERGAQNSAPRTPGGPRETSIDNRPSAEKRERSAQNSAPRTPGGPPSTLPAVDPYRYLGDPSYDPTLFRFLMDQQAAQAAQQQQVPLFKKQKPQGSKSRQVPPSPGSRAPPTTSPQGGASSSQAPSGMLVENDDLEDDVQQAAETFVQLEPDDQVMCAIELPLPKNDNQWKRLRRDPTVWMAKGLRKQEVRYGRLDEKGKADFEAAKQAEVNQWIKEAAARRVQGHIAQDRLMSMRWVLTYKESGAAKARIVIVGYQDPDLATLVSSSPTMSRRTRQLVYQQATLRKWKTLKADVRAAFLQTAPTQISRCVFAKPVPELARAMHLQDGEAVQIAKACYGLVNAPAEWYRDVNKTLVSLGMTQLKTEPCAWRFVKWKGGVPQLMGIIAAHVDDFVIAGDEQDAEWTEIVNRFHQSYRWSPWEVVSYNHCGVMIKEGHREIIMDQSKYCAQIDEIKFENRSDEAPATKDEVAQLRAALGALQWRAYSTAPQLMVQLSMLQSSVNNATVRVLKQANKLVREAYHGRFMHIKVTDLDGTAPEQVTFVAWSDAAVGNRPDYGSTGGYLICATTPGMGQGEQAAVTPISWRSGRLKRVARSSLAAETQAASEAEEELMLVRMQWKEMLGYDVNLRSPGTEIHDIPGILVTDAKSLYDVLHKEDLNSAAGGLQEKYSALELLSLCERVREGQTSVRWVNSDAQIADSLTKPTKPGALHQLLQTGRWKLIYDPEFTSAKRLKQSWPATNRECLPKNLCGYMRCEREAVSSDKLALRVYESFKASASLVEQEMFQMGPKDPAAGMPLRKLPQEPVGFADAWDVYYDHANQLAQRLLRAFAIALDLPEDWFVGKTDKHLSALRSNNYPDQAGMTEIPAGSIRCSAHTDYGTVTILRSGGPGLQVSKDKENPKWHDVPFVENGFVINLGDLMRRWTNDKWSSTLHRVINPPTGKAASWGRRLALAFFHNLNKDALVETIPSCISDDRPALYDPIVAGEFLMLKHLASNGKAAASSWQVQLVGKKRWTLCPNSESQLLHTELDTYNPDYSKFPRFAQAACGQVTVSPGELLYYPAYWWHHTLQLESPSISYTGALVGVEADRSDLGTDRKPHMRFYADLQEKCARCWKKGVSQRQCDDISVKWAGAAPPPLRSVCDEYLPKCLELWSVHAKDLHGRKSSGHAELWQGLGEAKATCRPPMALLLQPGYSRRPVRRAWVIEAALLMAAALLILGAAPEAPAFVQPTSTGSMSAKTLVQGQSWSPQVASPTPSVGGSSSCVFGVAGFSLLLTYAMLRRQAQASTARVAQPRVVLAAVPSEMTSVRSPAPCNSELKPELPLPSPSVCAKETLMDEDVVCEEVASVKSPVPAYSPTPVARLASAAMNASTESTSDGPSSVPGRQARFVGGARRTARHSTSRRPSPRTTCRASVKLISSATVISPPPSFDVTRLRLKIQTGLSVTSSVSSQRVRESRTPAANKGTCINTDSRLQEKDLGEHIPTSGDYNIIC</sequence>
<dbReference type="EMBL" id="LSRX01000977">
    <property type="protein sequence ID" value="OLP85452.1"/>
    <property type="molecule type" value="Genomic_DNA"/>
</dbReference>
<protein>
    <submittedName>
        <fullName evidence="5">Putative 2-oxoglutarate-dependent dioxygenase</fullName>
    </submittedName>
</protein>
<name>A0A1Q9CRB1_SYMMI</name>
<reference evidence="5 6" key="1">
    <citation type="submission" date="2016-02" db="EMBL/GenBank/DDBJ databases">
        <title>Genome analysis of coral dinoflagellate symbionts highlights evolutionary adaptations to a symbiotic lifestyle.</title>
        <authorList>
            <person name="Aranda M."/>
            <person name="Li Y."/>
            <person name="Liew Y.J."/>
            <person name="Baumgarten S."/>
            <person name="Simakov O."/>
            <person name="Wilson M."/>
            <person name="Piel J."/>
            <person name="Ashoor H."/>
            <person name="Bougouffa S."/>
            <person name="Bajic V.B."/>
            <person name="Ryu T."/>
            <person name="Ravasi T."/>
            <person name="Bayer T."/>
            <person name="Micklem G."/>
            <person name="Kim H."/>
            <person name="Bhak J."/>
            <person name="Lajeunesse T.C."/>
            <person name="Voolstra C.R."/>
        </authorList>
    </citation>
    <scope>NUCLEOTIDE SEQUENCE [LARGE SCALE GENOMIC DNA]</scope>
    <source>
        <strain evidence="5 6">CCMP2467</strain>
    </source>
</reference>
<dbReference type="InterPro" id="IPR041667">
    <property type="entry name" value="Cupin_8"/>
</dbReference>
<feature type="compositionally biased region" description="Basic and acidic residues" evidence="1">
    <location>
        <begin position="392"/>
        <end position="410"/>
    </location>
</feature>
<dbReference type="Gene3D" id="2.60.120.650">
    <property type="entry name" value="Cupin"/>
    <property type="match status" value="1"/>
</dbReference>
<accession>A0A1Q9CRB1</accession>